<name>A0A6T7X3T7_9EUKA</name>
<protein>
    <submittedName>
        <fullName evidence="1">Uncharacterized protein</fullName>
    </submittedName>
</protein>
<proteinExistence type="predicted"/>
<reference evidence="1" key="1">
    <citation type="submission" date="2021-01" db="EMBL/GenBank/DDBJ databases">
        <authorList>
            <person name="Corre E."/>
            <person name="Pelletier E."/>
            <person name="Niang G."/>
            <person name="Scheremetjew M."/>
            <person name="Finn R."/>
            <person name="Kale V."/>
            <person name="Holt S."/>
            <person name="Cochrane G."/>
            <person name="Meng A."/>
            <person name="Brown T."/>
            <person name="Cohen L."/>
        </authorList>
    </citation>
    <scope>NUCLEOTIDE SEQUENCE</scope>
    <source>
        <strain evidence="1">UIO037</strain>
    </source>
</reference>
<dbReference type="AlphaFoldDB" id="A0A6T7X3T7"/>
<sequence length="112" mass="12025">MPPISPVKQATFYDKDGTPKIGVSTYPYKVHERLYKEDVVGVVAARLGHPHLSTFGPSGSVPFNVLSNSAADTGTTGWMTESQRAYTAKSLLEAKNGPISGVRTEQTTGDVR</sequence>
<organism evidence="1">
    <name type="scientific">Prymnesium polylepis</name>
    <dbReference type="NCBI Taxonomy" id="72548"/>
    <lineage>
        <taxon>Eukaryota</taxon>
        <taxon>Haptista</taxon>
        <taxon>Haptophyta</taxon>
        <taxon>Prymnesiophyceae</taxon>
        <taxon>Prymnesiales</taxon>
        <taxon>Prymnesiaceae</taxon>
        <taxon>Prymnesium</taxon>
    </lineage>
</organism>
<accession>A0A6T7X3T7</accession>
<evidence type="ECO:0000313" key="1">
    <source>
        <dbReference type="EMBL" id="CAE2196755.1"/>
    </source>
</evidence>
<gene>
    <name evidence="1" type="ORF">CPOL0286_LOCUS2109</name>
</gene>
<dbReference type="EMBL" id="HBKO01004306">
    <property type="protein sequence ID" value="CAE2196755.1"/>
    <property type="molecule type" value="Transcribed_RNA"/>
</dbReference>